<sequence>MIFNQYFILVLSEFCDVYHKQRKIFLFIKKNIQYYRNQIQCVFKLDAHKLQLDADGNVDFAKIQARWDDLKSVKVSLGNKYFTSEVVEKAKTLPQQDQQRFLNLMLAGLTNDDSSVGISATNLKIIILCLLLGIINQRLPLNIRRHKRRISLEYSN</sequence>
<dbReference type="Pfam" id="PF02807">
    <property type="entry name" value="ATP-gua_PtransN"/>
    <property type="match status" value="1"/>
</dbReference>
<evidence type="ECO:0000259" key="1">
    <source>
        <dbReference type="Pfam" id="PF02807"/>
    </source>
</evidence>
<feature type="domain" description="Phosphagen kinase N-terminal" evidence="1">
    <location>
        <begin position="74"/>
        <end position="121"/>
    </location>
</feature>
<dbReference type="InterPro" id="IPR022413">
    <property type="entry name" value="ATP-guanido_PTrfase_N"/>
</dbReference>
<comment type="caution">
    <text evidence="2">The sequence shown here is derived from an EMBL/GenBank/DDBJ whole genome shotgun (WGS) entry which is preliminary data.</text>
</comment>
<proteinExistence type="predicted"/>
<reference evidence="2" key="1">
    <citation type="submission" date="2021-01" db="EMBL/GenBank/DDBJ databases">
        <authorList>
            <consortium name="Genoscope - CEA"/>
            <person name="William W."/>
        </authorList>
    </citation>
    <scope>NUCLEOTIDE SEQUENCE</scope>
</reference>
<dbReference type="GO" id="GO:0016301">
    <property type="term" value="F:kinase activity"/>
    <property type="evidence" value="ECO:0007669"/>
    <property type="project" value="InterPro"/>
</dbReference>
<name>A0A8S1LS45_PARPR</name>
<protein>
    <recommendedName>
        <fullName evidence="1">Phosphagen kinase N-terminal domain-containing protein</fullName>
    </recommendedName>
</protein>
<evidence type="ECO:0000313" key="3">
    <source>
        <dbReference type="Proteomes" id="UP000688137"/>
    </source>
</evidence>
<dbReference type="EMBL" id="CAJJDM010000040">
    <property type="protein sequence ID" value="CAD8067476.1"/>
    <property type="molecule type" value="Genomic_DNA"/>
</dbReference>
<dbReference type="Proteomes" id="UP000688137">
    <property type="component" value="Unassembled WGS sequence"/>
</dbReference>
<keyword evidence="3" id="KW-1185">Reference proteome</keyword>
<gene>
    <name evidence="2" type="ORF">PPRIM_AZ9-3.1.T0410006</name>
</gene>
<organism evidence="2 3">
    <name type="scientific">Paramecium primaurelia</name>
    <dbReference type="NCBI Taxonomy" id="5886"/>
    <lineage>
        <taxon>Eukaryota</taxon>
        <taxon>Sar</taxon>
        <taxon>Alveolata</taxon>
        <taxon>Ciliophora</taxon>
        <taxon>Intramacronucleata</taxon>
        <taxon>Oligohymenophorea</taxon>
        <taxon>Peniculida</taxon>
        <taxon>Parameciidae</taxon>
        <taxon>Paramecium</taxon>
    </lineage>
</organism>
<dbReference type="AlphaFoldDB" id="A0A8S1LS45"/>
<accession>A0A8S1LS45</accession>
<evidence type="ECO:0000313" key="2">
    <source>
        <dbReference type="EMBL" id="CAD8067476.1"/>
    </source>
</evidence>